<protein>
    <submittedName>
        <fullName evidence="2">Uncharacterized protein</fullName>
    </submittedName>
</protein>
<evidence type="ECO:0000313" key="2">
    <source>
        <dbReference type="EMBL" id="ROW03220.1"/>
    </source>
</evidence>
<dbReference type="AlphaFoldDB" id="A0A423WIK7"/>
<feature type="compositionally biased region" description="Low complexity" evidence="1">
    <location>
        <begin position="499"/>
        <end position="509"/>
    </location>
</feature>
<dbReference type="GO" id="GO:0051479">
    <property type="term" value="P:mannosylglycerate biosynthetic process"/>
    <property type="evidence" value="ECO:0007669"/>
    <property type="project" value="InterPro"/>
</dbReference>
<dbReference type="OrthoDB" id="10013407at2759"/>
<feature type="compositionally biased region" description="Low complexity" evidence="1">
    <location>
        <begin position="245"/>
        <end position="260"/>
    </location>
</feature>
<feature type="region of interest" description="Disordered" evidence="1">
    <location>
        <begin position="29"/>
        <end position="62"/>
    </location>
</feature>
<dbReference type="Proteomes" id="UP000284375">
    <property type="component" value="Unassembled WGS sequence"/>
</dbReference>
<keyword evidence="3" id="KW-1185">Reference proteome</keyword>
<gene>
    <name evidence="2" type="ORF">VSDG_01211</name>
</gene>
<feature type="region of interest" description="Disordered" evidence="1">
    <location>
        <begin position="191"/>
        <end position="325"/>
    </location>
</feature>
<feature type="region of interest" description="Disordered" evidence="1">
    <location>
        <begin position="564"/>
        <end position="591"/>
    </location>
</feature>
<dbReference type="InterPro" id="IPR029044">
    <property type="entry name" value="Nucleotide-diphossugar_trans"/>
</dbReference>
<feature type="compositionally biased region" description="Acidic residues" evidence="1">
    <location>
        <begin position="294"/>
        <end position="318"/>
    </location>
</feature>
<feature type="compositionally biased region" description="Acidic residues" evidence="1">
    <location>
        <begin position="702"/>
        <end position="731"/>
    </location>
</feature>
<feature type="compositionally biased region" description="Basic and acidic residues" evidence="1">
    <location>
        <begin position="215"/>
        <end position="231"/>
    </location>
</feature>
<feature type="compositionally biased region" description="Low complexity" evidence="1">
    <location>
        <begin position="564"/>
        <end position="574"/>
    </location>
</feature>
<reference evidence="2 3" key="1">
    <citation type="submission" date="2015-09" db="EMBL/GenBank/DDBJ databases">
        <title>Host preference determinants of Valsa canker pathogens revealed by comparative genomics.</title>
        <authorList>
            <person name="Yin Z."/>
            <person name="Huang L."/>
        </authorList>
    </citation>
    <scope>NUCLEOTIDE SEQUENCE [LARGE SCALE GENOMIC DNA]</scope>
    <source>
        <strain evidence="2 3">YSFL</strain>
    </source>
</reference>
<comment type="caution">
    <text evidence="2">The sequence shown here is derived from an EMBL/GenBank/DDBJ whole genome shotgun (WGS) entry which is preliminary data.</text>
</comment>
<dbReference type="GO" id="GO:0050504">
    <property type="term" value="F:mannosyl-3-phosphoglycerate synthase activity"/>
    <property type="evidence" value="ECO:0007669"/>
    <property type="project" value="InterPro"/>
</dbReference>
<name>A0A423WIK7_CYTCH</name>
<evidence type="ECO:0000313" key="3">
    <source>
        <dbReference type="Proteomes" id="UP000284375"/>
    </source>
</evidence>
<dbReference type="InterPro" id="IPR012812">
    <property type="entry name" value="Osmo_MPG_synth"/>
</dbReference>
<dbReference type="EMBL" id="LJZO01000003">
    <property type="protein sequence ID" value="ROW03220.1"/>
    <property type="molecule type" value="Genomic_DNA"/>
</dbReference>
<dbReference type="GO" id="GO:0005737">
    <property type="term" value="C:cytoplasm"/>
    <property type="evidence" value="ECO:0007669"/>
    <property type="project" value="InterPro"/>
</dbReference>
<evidence type="ECO:0000256" key="1">
    <source>
        <dbReference type="SAM" id="MobiDB-lite"/>
    </source>
</evidence>
<feature type="region of interest" description="Disordered" evidence="1">
    <location>
        <begin position="467"/>
        <end position="525"/>
    </location>
</feature>
<dbReference type="Gene3D" id="3.90.550.10">
    <property type="entry name" value="Spore Coat Polysaccharide Biosynthesis Protein SpsA, Chain A"/>
    <property type="match status" value="3"/>
</dbReference>
<dbReference type="Pfam" id="PF09488">
    <property type="entry name" value="Osmo_MPGsynth"/>
    <property type="match status" value="2"/>
</dbReference>
<proteinExistence type="predicted"/>
<feature type="region of interest" description="Disordered" evidence="1">
    <location>
        <begin position="701"/>
        <end position="738"/>
    </location>
</feature>
<organism evidence="2 3">
    <name type="scientific">Cytospora chrysosperma</name>
    <name type="common">Cytospora canker fungus</name>
    <name type="synonym">Sphaeria chrysosperma</name>
    <dbReference type="NCBI Taxonomy" id="252740"/>
    <lineage>
        <taxon>Eukaryota</taxon>
        <taxon>Fungi</taxon>
        <taxon>Dikarya</taxon>
        <taxon>Ascomycota</taxon>
        <taxon>Pezizomycotina</taxon>
        <taxon>Sordariomycetes</taxon>
        <taxon>Sordariomycetidae</taxon>
        <taxon>Diaporthales</taxon>
        <taxon>Cytosporaceae</taxon>
        <taxon>Cytospora</taxon>
    </lineage>
</organism>
<accession>A0A423WIK7</accession>
<feature type="compositionally biased region" description="Low complexity" evidence="1">
    <location>
        <begin position="204"/>
        <end position="214"/>
    </location>
</feature>
<sequence length="826" mass="88807">MRLTAPTSTAHIGQVEIRGVQRVMEFEATENHHRRRQQQQQQQQQHRHAARRGQQPSQAVTPAELDAVQSRTVIVVPCKDEPLDRILSVWAGIPPGSLIMAVSGSAEGAYRAEREALAGFCRDTGRSGMCVWQRDPVLAGALRQVGLTALLDGDDDGDGNWDGDGDAGLVHKGKGEALVIGIALAAVARGPDGRGLTSRRSHSRCSSSNNSSCCSHRECQSRHRFGGERNARVGGQDTKARYDDGGSQQDNDTTTTNTRRGNGREHAGSSPCRGRSRVACQQRDGGNGRRGGIEEEEEEEEREGGEGGDEEEEEEEREDGPNGTRTGFYKYIGFVDADNFVPGSVHEYCKAFSSGLHLASAEDAMVRISWGSKPKVKDGNIEFKKSGRSSEVVNRWFNRLLEEMRGGCAMAGDAAQPLSHICTGNAGEHAMTLSLALKLRLASGYAIEPFHFLDIFERFAGGWGDDDDDNNDSNKAAAAAAAAAASSPPRPASLPELGSSPISSMSSSPLPTPMDCSPVLSASSPSGAPAALEGISALPPLPPPSATVVEATVAAMRAMYSSAAASSSPSSSSPSPSPSPRPSGPAGGGGKVQILQVRTMNPHFHDTSKGESHIAKMWMQGLSAIYHSPVTARLPAYRDALWAAILEGKAKLDGGANSSTAAAAGDWEPERCRIYPAPAGFDLLRLRDILEASEGSYWWSGMDEDDEEDVFDEEEEEEVEDEEDEVDEVPLEDTPNVDFGLDGCPYGMSYRTREAIMEFLHDSSSPSGELQLQLPPADAVQNGAFQGRQDFPLPQRDFGLERAVRSKTPKEQQQGGTNLWYPWFCP</sequence>
<feature type="compositionally biased region" description="Low complexity" evidence="1">
    <location>
        <begin position="473"/>
        <end position="487"/>
    </location>
</feature>